<proteinExistence type="predicted"/>
<dbReference type="AlphaFoldDB" id="A0A833T915"/>
<comment type="caution">
    <text evidence="1">The sequence shown here is derived from an EMBL/GenBank/DDBJ whole genome shotgun (WGS) entry which is preliminary data.</text>
</comment>
<accession>A0A833T915</accession>
<name>A0A833T915_PHYIN</name>
<evidence type="ECO:0000313" key="1">
    <source>
        <dbReference type="EMBL" id="KAF4036131.1"/>
    </source>
</evidence>
<sequence>MLGTRDVKTGTFNCGNPSEEVVGDVCFVAQRGRSGADVYGTLIMTEGIALDCMKSAGYWLCHLRE</sequence>
<organism evidence="1 2">
    <name type="scientific">Phytophthora infestans</name>
    <name type="common">Potato late blight agent</name>
    <name type="synonym">Botrytis infestans</name>
    <dbReference type="NCBI Taxonomy" id="4787"/>
    <lineage>
        <taxon>Eukaryota</taxon>
        <taxon>Sar</taxon>
        <taxon>Stramenopiles</taxon>
        <taxon>Oomycota</taxon>
        <taxon>Peronosporomycetes</taxon>
        <taxon>Peronosporales</taxon>
        <taxon>Peronosporaceae</taxon>
        <taxon>Phytophthora</taxon>
    </lineage>
</organism>
<reference evidence="1" key="1">
    <citation type="submission" date="2020-04" db="EMBL/GenBank/DDBJ databases">
        <title>Hybrid Assembly of Korean Phytophthora infestans isolates.</title>
        <authorList>
            <person name="Prokchorchik M."/>
            <person name="Lee Y."/>
            <person name="Seo J."/>
            <person name="Cho J.-H."/>
            <person name="Park Y.-E."/>
            <person name="Jang D.-C."/>
            <person name="Im J.-S."/>
            <person name="Choi J.-G."/>
            <person name="Park H.-J."/>
            <person name="Lee G.-B."/>
            <person name="Lee Y.-G."/>
            <person name="Hong S.-Y."/>
            <person name="Cho K."/>
            <person name="Sohn K.H."/>
        </authorList>
    </citation>
    <scope>NUCLEOTIDE SEQUENCE</scope>
    <source>
        <strain evidence="1">KR_1_A1</strain>
    </source>
</reference>
<protein>
    <submittedName>
        <fullName evidence="1">Uncharacterized protein</fullName>
    </submittedName>
</protein>
<gene>
    <name evidence="1" type="ORF">GN244_ATG11839</name>
</gene>
<dbReference type="Proteomes" id="UP000602510">
    <property type="component" value="Unassembled WGS sequence"/>
</dbReference>
<evidence type="ECO:0000313" key="2">
    <source>
        <dbReference type="Proteomes" id="UP000602510"/>
    </source>
</evidence>
<keyword evidence="2" id="KW-1185">Reference proteome</keyword>
<dbReference type="EMBL" id="WSZM01000280">
    <property type="protein sequence ID" value="KAF4036131.1"/>
    <property type="molecule type" value="Genomic_DNA"/>
</dbReference>